<proteinExistence type="predicted"/>
<sequence length="72" mass="8207">MYHYLPQVYNLAPSTLSLAISRPISLSYQPGITKWCLFLTQYNTCFQQSIADHSLALEGTERRGAMTRRAIL</sequence>
<gene>
    <name evidence="1" type="ORF">E2C01_087946</name>
</gene>
<organism evidence="1 2">
    <name type="scientific">Portunus trituberculatus</name>
    <name type="common">Swimming crab</name>
    <name type="synonym">Neptunus trituberculatus</name>
    <dbReference type="NCBI Taxonomy" id="210409"/>
    <lineage>
        <taxon>Eukaryota</taxon>
        <taxon>Metazoa</taxon>
        <taxon>Ecdysozoa</taxon>
        <taxon>Arthropoda</taxon>
        <taxon>Crustacea</taxon>
        <taxon>Multicrustacea</taxon>
        <taxon>Malacostraca</taxon>
        <taxon>Eumalacostraca</taxon>
        <taxon>Eucarida</taxon>
        <taxon>Decapoda</taxon>
        <taxon>Pleocyemata</taxon>
        <taxon>Brachyura</taxon>
        <taxon>Eubrachyura</taxon>
        <taxon>Portunoidea</taxon>
        <taxon>Portunidae</taxon>
        <taxon>Portuninae</taxon>
        <taxon>Portunus</taxon>
    </lineage>
</organism>
<reference evidence="1 2" key="1">
    <citation type="submission" date="2019-05" db="EMBL/GenBank/DDBJ databases">
        <title>Another draft genome of Portunus trituberculatus and its Hox gene families provides insights of decapod evolution.</title>
        <authorList>
            <person name="Jeong J.-H."/>
            <person name="Song I."/>
            <person name="Kim S."/>
            <person name="Choi T."/>
            <person name="Kim D."/>
            <person name="Ryu S."/>
            <person name="Kim W."/>
        </authorList>
    </citation>
    <scope>NUCLEOTIDE SEQUENCE [LARGE SCALE GENOMIC DNA]</scope>
    <source>
        <tissue evidence="1">Muscle</tissue>
    </source>
</reference>
<evidence type="ECO:0000313" key="2">
    <source>
        <dbReference type="Proteomes" id="UP000324222"/>
    </source>
</evidence>
<dbReference type="AlphaFoldDB" id="A0A5B7JFE9"/>
<dbReference type="Proteomes" id="UP000324222">
    <property type="component" value="Unassembled WGS sequence"/>
</dbReference>
<dbReference type="EMBL" id="VSRR010092690">
    <property type="protein sequence ID" value="MPC92836.1"/>
    <property type="molecule type" value="Genomic_DNA"/>
</dbReference>
<protein>
    <submittedName>
        <fullName evidence="1">Uncharacterized protein</fullName>
    </submittedName>
</protein>
<comment type="caution">
    <text evidence="1">The sequence shown here is derived from an EMBL/GenBank/DDBJ whole genome shotgun (WGS) entry which is preliminary data.</text>
</comment>
<keyword evidence="2" id="KW-1185">Reference proteome</keyword>
<name>A0A5B7JFE9_PORTR</name>
<accession>A0A5B7JFE9</accession>
<evidence type="ECO:0000313" key="1">
    <source>
        <dbReference type="EMBL" id="MPC92836.1"/>
    </source>
</evidence>